<gene>
    <name evidence="1" type="ORF">TIFTF001_054612</name>
</gene>
<evidence type="ECO:0000313" key="2">
    <source>
        <dbReference type="Proteomes" id="UP001187192"/>
    </source>
</evidence>
<sequence>MGHYCRQFQEAMFPHVPQELASSKLRALLVLRNGLPPEIRRFVPEPMIGMTVGNMIDDIMEAEISTHMMQADAFMDDYQVPVNDAGIGEPLLEAGPVFSEDPIPAVPLQKVPAQEAEFELGADDQDAADDIVALEDSPEGPPQLSTSRATRRWRRFCSTIKIGTYYRI</sequence>
<accession>A0AA88EBJ6</accession>
<keyword evidence="2" id="KW-1185">Reference proteome</keyword>
<organism evidence="1 2">
    <name type="scientific">Ficus carica</name>
    <name type="common">Common fig</name>
    <dbReference type="NCBI Taxonomy" id="3494"/>
    <lineage>
        <taxon>Eukaryota</taxon>
        <taxon>Viridiplantae</taxon>
        <taxon>Streptophyta</taxon>
        <taxon>Embryophyta</taxon>
        <taxon>Tracheophyta</taxon>
        <taxon>Spermatophyta</taxon>
        <taxon>Magnoliopsida</taxon>
        <taxon>eudicotyledons</taxon>
        <taxon>Gunneridae</taxon>
        <taxon>Pentapetalae</taxon>
        <taxon>rosids</taxon>
        <taxon>fabids</taxon>
        <taxon>Rosales</taxon>
        <taxon>Moraceae</taxon>
        <taxon>Ficeae</taxon>
        <taxon>Ficus</taxon>
    </lineage>
</organism>
<reference evidence="1" key="1">
    <citation type="submission" date="2023-07" db="EMBL/GenBank/DDBJ databases">
        <title>draft genome sequence of fig (Ficus carica).</title>
        <authorList>
            <person name="Takahashi T."/>
            <person name="Nishimura K."/>
        </authorList>
    </citation>
    <scope>NUCLEOTIDE SEQUENCE</scope>
</reference>
<dbReference type="AlphaFoldDB" id="A0AA88EBJ6"/>
<dbReference type="Proteomes" id="UP001187192">
    <property type="component" value="Unassembled WGS sequence"/>
</dbReference>
<proteinExistence type="predicted"/>
<evidence type="ECO:0000313" key="1">
    <source>
        <dbReference type="EMBL" id="GMN71501.1"/>
    </source>
</evidence>
<protein>
    <submittedName>
        <fullName evidence="1">Uncharacterized protein</fullName>
    </submittedName>
</protein>
<dbReference type="EMBL" id="BTGU01015240">
    <property type="protein sequence ID" value="GMN71501.1"/>
    <property type="molecule type" value="Genomic_DNA"/>
</dbReference>
<comment type="caution">
    <text evidence="1">The sequence shown here is derived from an EMBL/GenBank/DDBJ whole genome shotgun (WGS) entry which is preliminary data.</text>
</comment>
<name>A0AA88EBJ6_FICCA</name>